<keyword evidence="6" id="KW-0809">Transit peptide</keyword>
<comment type="similarity">
    <text evidence="1">Belongs to the IPP transferase family.</text>
</comment>
<dbReference type="GO" id="GO:0009824">
    <property type="term" value="F:AMP dimethylallyltransferase activity"/>
    <property type="evidence" value="ECO:0007669"/>
    <property type="project" value="UniProtKB-ARBA"/>
</dbReference>
<evidence type="ECO:0000256" key="9">
    <source>
        <dbReference type="ARBA" id="ARBA00055191"/>
    </source>
</evidence>
<evidence type="ECO:0000256" key="3">
    <source>
        <dbReference type="ARBA" id="ARBA00022712"/>
    </source>
</evidence>
<dbReference type="Proteomes" id="UP000241394">
    <property type="component" value="Chromosome LG6"/>
</dbReference>
<accession>A0A2R6RHA1</accession>
<reference evidence="11 12" key="1">
    <citation type="submission" date="2017-07" db="EMBL/GenBank/DDBJ databases">
        <title>An improved, manually edited Actinidia chinensis var. chinensis (kiwifruit) genome highlights the challenges associated with draft genomes and gene prediction in plants.</title>
        <authorList>
            <person name="Pilkington S."/>
            <person name="Crowhurst R."/>
            <person name="Hilario E."/>
            <person name="Nardozza S."/>
            <person name="Fraser L."/>
            <person name="Peng Y."/>
            <person name="Gunaseelan K."/>
            <person name="Simpson R."/>
            <person name="Tahir J."/>
            <person name="Deroles S."/>
            <person name="Templeton K."/>
            <person name="Luo Z."/>
            <person name="Davy M."/>
            <person name="Cheng C."/>
            <person name="Mcneilage M."/>
            <person name="Scaglione D."/>
            <person name="Liu Y."/>
            <person name="Zhang Q."/>
            <person name="Datson P."/>
            <person name="De Silva N."/>
            <person name="Gardiner S."/>
            <person name="Bassett H."/>
            <person name="Chagne D."/>
            <person name="Mccallum J."/>
            <person name="Dzierzon H."/>
            <person name="Deng C."/>
            <person name="Wang Y.-Y."/>
            <person name="Barron N."/>
            <person name="Manako K."/>
            <person name="Bowen J."/>
            <person name="Foster T."/>
            <person name="Erridge Z."/>
            <person name="Tiffin H."/>
            <person name="Waite C."/>
            <person name="Davies K."/>
            <person name="Grierson E."/>
            <person name="Laing W."/>
            <person name="Kirk R."/>
            <person name="Chen X."/>
            <person name="Wood M."/>
            <person name="Montefiori M."/>
            <person name="Brummell D."/>
            <person name="Schwinn K."/>
            <person name="Catanach A."/>
            <person name="Fullerton C."/>
            <person name="Li D."/>
            <person name="Meiyalaghan S."/>
            <person name="Nieuwenhuizen N."/>
            <person name="Read N."/>
            <person name="Prakash R."/>
            <person name="Hunter D."/>
            <person name="Zhang H."/>
            <person name="Mckenzie M."/>
            <person name="Knabel M."/>
            <person name="Harris A."/>
            <person name="Allan A."/>
            <person name="Chen A."/>
            <person name="Janssen B."/>
            <person name="Plunkett B."/>
            <person name="Dwamena C."/>
            <person name="Voogd C."/>
            <person name="Leif D."/>
            <person name="Lafferty D."/>
            <person name="Souleyre E."/>
            <person name="Varkonyi-Gasic E."/>
            <person name="Gambi F."/>
            <person name="Hanley J."/>
            <person name="Yao J.-L."/>
            <person name="Cheung J."/>
            <person name="David K."/>
            <person name="Warren B."/>
            <person name="Marsh K."/>
            <person name="Snowden K."/>
            <person name="Lin-Wang K."/>
            <person name="Brian L."/>
            <person name="Martinez-Sanchez M."/>
            <person name="Wang M."/>
            <person name="Ileperuma N."/>
            <person name="Macnee N."/>
            <person name="Campin R."/>
            <person name="Mcatee P."/>
            <person name="Drummond R."/>
            <person name="Espley R."/>
            <person name="Ireland H."/>
            <person name="Wu R."/>
            <person name="Atkinson R."/>
            <person name="Karunairetnam S."/>
            <person name="Bulley S."/>
            <person name="Chunkath S."/>
            <person name="Hanley Z."/>
            <person name="Storey R."/>
            <person name="Thrimawithana A."/>
            <person name="Thomson S."/>
            <person name="David C."/>
            <person name="Testolin R."/>
        </authorList>
    </citation>
    <scope>NUCLEOTIDE SEQUENCE [LARGE SCALE GENOMIC DNA]</scope>
    <source>
        <strain evidence="12">cv. Red5</strain>
        <tissue evidence="11">Young leaf</tissue>
    </source>
</reference>
<keyword evidence="2 11" id="KW-0808">Transferase</keyword>
<proteinExistence type="inferred from homology"/>
<dbReference type="GO" id="GO:0005739">
    <property type="term" value="C:mitochondrion"/>
    <property type="evidence" value="ECO:0007669"/>
    <property type="project" value="TreeGrafter"/>
</dbReference>
<dbReference type="InParanoid" id="A0A2R6RHA1"/>
<name>A0A2R6RHA1_ACTCC</name>
<dbReference type="OMA" id="ITHTETQ"/>
<organism evidence="11 12">
    <name type="scientific">Actinidia chinensis var. chinensis</name>
    <name type="common">Chinese soft-hair kiwi</name>
    <dbReference type="NCBI Taxonomy" id="1590841"/>
    <lineage>
        <taxon>Eukaryota</taxon>
        <taxon>Viridiplantae</taxon>
        <taxon>Streptophyta</taxon>
        <taxon>Embryophyta</taxon>
        <taxon>Tracheophyta</taxon>
        <taxon>Spermatophyta</taxon>
        <taxon>Magnoliopsida</taxon>
        <taxon>eudicotyledons</taxon>
        <taxon>Gunneridae</taxon>
        <taxon>Pentapetalae</taxon>
        <taxon>asterids</taxon>
        <taxon>Ericales</taxon>
        <taxon>Actinidiaceae</taxon>
        <taxon>Actinidia</taxon>
    </lineage>
</organism>
<dbReference type="InterPro" id="IPR039657">
    <property type="entry name" value="Dimethylallyltransferase"/>
</dbReference>
<protein>
    <recommendedName>
        <fullName evidence="10">adenylate dimethylallyltransferase (ADP/ATP-dependent)</fullName>
        <ecNumber evidence="10">2.5.1.112</ecNumber>
    </recommendedName>
</protein>
<reference evidence="12" key="2">
    <citation type="journal article" date="2018" name="BMC Genomics">
        <title>A manually annotated Actinidia chinensis var. chinensis (kiwifruit) genome highlights the challenges associated with draft genomes and gene prediction in plants.</title>
        <authorList>
            <person name="Pilkington S.M."/>
            <person name="Crowhurst R."/>
            <person name="Hilario E."/>
            <person name="Nardozza S."/>
            <person name="Fraser L."/>
            <person name="Peng Y."/>
            <person name="Gunaseelan K."/>
            <person name="Simpson R."/>
            <person name="Tahir J."/>
            <person name="Deroles S.C."/>
            <person name="Templeton K."/>
            <person name="Luo Z."/>
            <person name="Davy M."/>
            <person name="Cheng C."/>
            <person name="McNeilage M."/>
            <person name="Scaglione D."/>
            <person name="Liu Y."/>
            <person name="Zhang Q."/>
            <person name="Datson P."/>
            <person name="De Silva N."/>
            <person name="Gardiner S.E."/>
            <person name="Bassett H."/>
            <person name="Chagne D."/>
            <person name="McCallum J."/>
            <person name="Dzierzon H."/>
            <person name="Deng C."/>
            <person name="Wang Y.Y."/>
            <person name="Barron L."/>
            <person name="Manako K."/>
            <person name="Bowen J."/>
            <person name="Foster T.M."/>
            <person name="Erridge Z.A."/>
            <person name="Tiffin H."/>
            <person name="Waite C.N."/>
            <person name="Davies K.M."/>
            <person name="Grierson E.P."/>
            <person name="Laing W.A."/>
            <person name="Kirk R."/>
            <person name="Chen X."/>
            <person name="Wood M."/>
            <person name="Montefiori M."/>
            <person name="Brummell D.A."/>
            <person name="Schwinn K.E."/>
            <person name="Catanach A."/>
            <person name="Fullerton C."/>
            <person name="Li D."/>
            <person name="Meiyalaghan S."/>
            <person name="Nieuwenhuizen N."/>
            <person name="Read N."/>
            <person name="Prakash R."/>
            <person name="Hunter D."/>
            <person name="Zhang H."/>
            <person name="McKenzie M."/>
            <person name="Knabel M."/>
            <person name="Harris A."/>
            <person name="Allan A.C."/>
            <person name="Gleave A."/>
            <person name="Chen A."/>
            <person name="Janssen B.J."/>
            <person name="Plunkett B."/>
            <person name="Ampomah-Dwamena C."/>
            <person name="Voogd C."/>
            <person name="Leif D."/>
            <person name="Lafferty D."/>
            <person name="Souleyre E.J.F."/>
            <person name="Varkonyi-Gasic E."/>
            <person name="Gambi F."/>
            <person name="Hanley J."/>
            <person name="Yao J.L."/>
            <person name="Cheung J."/>
            <person name="David K.M."/>
            <person name="Warren B."/>
            <person name="Marsh K."/>
            <person name="Snowden K.C."/>
            <person name="Lin-Wang K."/>
            <person name="Brian L."/>
            <person name="Martinez-Sanchez M."/>
            <person name="Wang M."/>
            <person name="Ileperuma N."/>
            <person name="Macnee N."/>
            <person name="Campin R."/>
            <person name="McAtee P."/>
            <person name="Drummond R.S.M."/>
            <person name="Espley R.V."/>
            <person name="Ireland H.S."/>
            <person name="Wu R."/>
            <person name="Atkinson R.G."/>
            <person name="Karunairetnam S."/>
            <person name="Bulley S."/>
            <person name="Chunkath S."/>
            <person name="Hanley Z."/>
            <person name="Storey R."/>
            <person name="Thrimawithana A.H."/>
            <person name="Thomson S."/>
            <person name="David C."/>
            <person name="Testolin R."/>
            <person name="Huang H."/>
            <person name="Hellens R.P."/>
            <person name="Schaffer R.J."/>
        </authorList>
    </citation>
    <scope>NUCLEOTIDE SEQUENCE [LARGE SCALE GENOMIC DNA]</scope>
    <source>
        <strain evidence="12">cv. Red5</strain>
    </source>
</reference>
<dbReference type="GO" id="GO:0009691">
    <property type="term" value="P:cytokinin biosynthetic process"/>
    <property type="evidence" value="ECO:0007669"/>
    <property type="project" value="UniProtKB-KW"/>
</dbReference>
<evidence type="ECO:0000256" key="4">
    <source>
        <dbReference type="ARBA" id="ARBA00022741"/>
    </source>
</evidence>
<dbReference type="FunFam" id="1.10.287.890:FF:000002">
    <property type="entry name" value="Adenylate isopentenyltransferase 5, chloroplastic"/>
    <property type="match status" value="1"/>
</dbReference>
<evidence type="ECO:0000256" key="5">
    <source>
        <dbReference type="ARBA" id="ARBA00022840"/>
    </source>
</evidence>
<evidence type="ECO:0000256" key="2">
    <source>
        <dbReference type="ARBA" id="ARBA00022679"/>
    </source>
</evidence>
<keyword evidence="12" id="KW-1185">Reference proteome</keyword>
<evidence type="ECO:0000256" key="6">
    <source>
        <dbReference type="ARBA" id="ARBA00022946"/>
    </source>
</evidence>
<evidence type="ECO:0000256" key="1">
    <source>
        <dbReference type="ARBA" id="ARBA00005842"/>
    </source>
</evidence>
<sequence>MVGSVMNTTNTDFHRKKVVFIMGSTGTGKSRLSVDLAGHIPAEIINSDKMQVYNGGLDILTNKIPESERNGVTHHLISEFDPNSDFTVSDFCFHALKAIDKIVRSDRVPIIVGGSNSFIEALVEDPHFKFKAKYESCFLWLDVSVPILNSFVSKRVDHMVHAGLVDEVRALLIPGSDSDCTRGIHRAIGVPELDEYFKAEAKLTDKTTKEKLLREAIEKIKDNTRKLVLTQLKKIQRLRYEKGWAIHRVDATPVFQRGGKDAGRAWEEFVAKPSLAIANDFLLKLNENYVM</sequence>
<dbReference type="GO" id="GO:0006400">
    <property type="term" value="P:tRNA modification"/>
    <property type="evidence" value="ECO:0007669"/>
    <property type="project" value="TreeGrafter"/>
</dbReference>
<evidence type="ECO:0000313" key="12">
    <source>
        <dbReference type="Proteomes" id="UP000241394"/>
    </source>
</evidence>
<dbReference type="Pfam" id="PF01715">
    <property type="entry name" value="IPPT"/>
    <property type="match status" value="2"/>
</dbReference>
<evidence type="ECO:0000256" key="8">
    <source>
        <dbReference type="ARBA" id="ARBA00052386"/>
    </source>
</evidence>
<comment type="function">
    <text evidence="9">Involved in cytokinin biosynthesis. Catalyzes the transfer of an isopentenyl group from dimethylallyl diphosphate (DMAPP) to ATP and ADP.</text>
</comment>
<dbReference type="PANTHER" id="PTHR11088">
    <property type="entry name" value="TRNA DIMETHYLALLYLTRANSFERASE"/>
    <property type="match status" value="1"/>
</dbReference>
<keyword evidence="4" id="KW-0547">Nucleotide-binding</keyword>
<dbReference type="SUPFAM" id="SSF52540">
    <property type="entry name" value="P-loop containing nucleoside triphosphate hydrolases"/>
    <property type="match status" value="1"/>
</dbReference>
<dbReference type="OrthoDB" id="775260at2759"/>
<keyword evidence="3" id="KW-0203">Cytokinin biosynthesis</keyword>
<comment type="catalytic activity">
    <reaction evidence="7">
        <text>dimethylallyl diphosphate + ATP = N(6)-(dimethylallyl)adenosine 5'-triphosphate + diphosphate</text>
        <dbReference type="Rhea" id="RHEA:36331"/>
        <dbReference type="ChEBI" id="CHEBI:30616"/>
        <dbReference type="ChEBI" id="CHEBI:33019"/>
        <dbReference type="ChEBI" id="CHEBI:57623"/>
        <dbReference type="ChEBI" id="CHEBI:73532"/>
        <dbReference type="EC" id="2.5.1.112"/>
    </reaction>
</comment>
<dbReference type="AlphaFoldDB" id="A0A2R6RHA1"/>
<comment type="catalytic activity">
    <reaction evidence="8">
        <text>dimethylallyl diphosphate + ADP = N(6)-(dimethylallyl)adenosine 5'-diphosphate + diphosphate</text>
        <dbReference type="Rhea" id="RHEA:36327"/>
        <dbReference type="ChEBI" id="CHEBI:33019"/>
        <dbReference type="ChEBI" id="CHEBI:57623"/>
        <dbReference type="ChEBI" id="CHEBI:73533"/>
        <dbReference type="ChEBI" id="CHEBI:456216"/>
        <dbReference type="EC" id="2.5.1.112"/>
    </reaction>
</comment>
<dbReference type="EMBL" id="NKQK01000006">
    <property type="protein sequence ID" value="PSS29405.1"/>
    <property type="molecule type" value="Genomic_DNA"/>
</dbReference>
<dbReference type="EC" id="2.5.1.112" evidence="10"/>
<dbReference type="Gene3D" id="1.10.287.890">
    <property type="entry name" value="Crystal structure of tRNA isopentenylpyrophosphate transferase (bh2366) domain"/>
    <property type="match status" value="1"/>
</dbReference>
<evidence type="ECO:0000256" key="7">
    <source>
        <dbReference type="ARBA" id="ARBA00051744"/>
    </source>
</evidence>
<dbReference type="Gene3D" id="3.40.50.300">
    <property type="entry name" value="P-loop containing nucleotide triphosphate hydrolases"/>
    <property type="match status" value="1"/>
</dbReference>
<evidence type="ECO:0000313" key="11">
    <source>
        <dbReference type="EMBL" id="PSS29405.1"/>
    </source>
</evidence>
<dbReference type="GO" id="GO:0005524">
    <property type="term" value="F:ATP binding"/>
    <property type="evidence" value="ECO:0007669"/>
    <property type="project" value="UniProtKB-KW"/>
</dbReference>
<dbReference type="PANTHER" id="PTHR11088:SF59">
    <property type="entry name" value="ADENYLATE ISOPENTENYLTRANSFERASE"/>
    <property type="match status" value="1"/>
</dbReference>
<dbReference type="STRING" id="1590841.A0A2R6RHA1"/>
<gene>
    <name evidence="11" type="ORF">CEY00_Acc07021</name>
</gene>
<dbReference type="GO" id="GO:0052381">
    <property type="term" value="F:tRNA dimethylallyltransferase activity"/>
    <property type="evidence" value="ECO:0007669"/>
    <property type="project" value="TreeGrafter"/>
</dbReference>
<dbReference type="InterPro" id="IPR027417">
    <property type="entry name" value="P-loop_NTPase"/>
</dbReference>
<evidence type="ECO:0000256" key="10">
    <source>
        <dbReference type="ARBA" id="ARBA00066838"/>
    </source>
</evidence>
<dbReference type="Gramene" id="PSS29405">
    <property type="protein sequence ID" value="PSS29405"/>
    <property type="gene ID" value="CEY00_Acc07021"/>
</dbReference>
<comment type="caution">
    <text evidence="11">The sequence shown here is derived from an EMBL/GenBank/DDBJ whole genome shotgun (WGS) entry which is preliminary data.</text>
</comment>
<dbReference type="GO" id="GO:0052622">
    <property type="term" value="F:ATP/ADP dimethylallyltransferase activity"/>
    <property type="evidence" value="ECO:0007669"/>
    <property type="project" value="UniProtKB-EC"/>
</dbReference>
<keyword evidence="5" id="KW-0067">ATP-binding</keyword>